<dbReference type="SUPFAM" id="SSF52540">
    <property type="entry name" value="P-loop containing nucleoside triphosphate hydrolases"/>
    <property type="match status" value="1"/>
</dbReference>
<name>A0A5M6CQP9_9BACT</name>
<dbReference type="Pfam" id="PF10431">
    <property type="entry name" value="ClpB_D2-small"/>
    <property type="match status" value="1"/>
</dbReference>
<keyword evidence="9" id="KW-1185">Reference proteome</keyword>
<dbReference type="Pfam" id="PF07724">
    <property type="entry name" value="AAA_2"/>
    <property type="match status" value="1"/>
</dbReference>
<dbReference type="PANTHER" id="PTHR48102:SF7">
    <property type="entry name" value="ATP-DEPENDENT CLP PROTEASE ATP-BINDING SUBUNIT CLPX-LIKE, MITOCHONDRIAL"/>
    <property type="match status" value="1"/>
</dbReference>
<evidence type="ECO:0000256" key="5">
    <source>
        <dbReference type="ARBA" id="ARBA00023186"/>
    </source>
</evidence>
<dbReference type="InterPro" id="IPR004487">
    <property type="entry name" value="Clp_protease_ATP-bd_su_ClpX"/>
</dbReference>
<feature type="binding site" evidence="6">
    <location>
        <position position="10"/>
    </location>
    <ligand>
        <name>Zn(2+)</name>
        <dbReference type="ChEBI" id="CHEBI:29105"/>
    </ligand>
</feature>
<dbReference type="RefSeq" id="WP_150031858.1">
    <property type="nucleotide sequence ID" value="NZ_VWSH01000001.1"/>
</dbReference>
<dbReference type="GO" id="GO:0016887">
    <property type="term" value="F:ATP hydrolysis activity"/>
    <property type="evidence" value="ECO:0007669"/>
    <property type="project" value="InterPro"/>
</dbReference>
<comment type="similarity">
    <text evidence="6">Belongs to the ClpX chaperone family.</text>
</comment>
<organism evidence="8 9">
    <name type="scientific">Taibaiella lutea</name>
    <dbReference type="NCBI Taxonomy" id="2608001"/>
    <lineage>
        <taxon>Bacteria</taxon>
        <taxon>Pseudomonadati</taxon>
        <taxon>Bacteroidota</taxon>
        <taxon>Chitinophagia</taxon>
        <taxon>Chitinophagales</taxon>
        <taxon>Chitinophagaceae</taxon>
        <taxon>Taibaiella</taxon>
    </lineage>
</organism>
<keyword evidence="4 8" id="KW-0067">ATP-binding</keyword>
<evidence type="ECO:0000313" key="9">
    <source>
        <dbReference type="Proteomes" id="UP000323632"/>
    </source>
</evidence>
<dbReference type="GO" id="GO:0140662">
    <property type="term" value="F:ATP-dependent protein folding chaperone"/>
    <property type="evidence" value="ECO:0007669"/>
    <property type="project" value="InterPro"/>
</dbReference>
<accession>A0A5M6CQP9</accession>
<reference evidence="8 9" key="1">
    <citation type="submission" date="2019-09" db="EMBL/GenBank/DDBJ databases">
        <title>Genome sequence and assembly of Taibaiella sp.</title>
        <authorList>
            <person name="Chhetri G."/>
        </authorList>
    </citation>
    <scope>NUCLEOTIDE SEQUENCE [LARGE SCALE GENOMIC DNA]</scope>
    <source>
        <strain evidence="8 9">KVB11</strain>
    </source>
</reference>
<feature type="binding site" evidence="6">
    <location>
        <position position="32"/>
    </location>
    <ligand>
        <name>Zn(2+)</name>
        <dbReference type="ChEBI" id="CHEBI:29105"/>
    </ligand>
</feature>
<dbReference type="GO" id="GO:0051082">
    <property type="term" value="F:unfolded protein binding"/>
    <property type="evidence" value="ECO:0007669"/>
    <property type="project" value="UniProtKB-UniRule"/>
</dbReference>
<dbReference type="GO" id="GO:0051301">
    <property type="term" value="P:cell division"/>
    <property type="evidence" value="ECO:0007669"/>
    <property type="project" value="TreeGrafter"/>
</dbReference>
<dbReference type="Gene3D" id="6.20.220.10">
    <property type="entry name" value="ClpX chaperone, C4-type zinc finger domain"/>
    <property type="match status" value="1"/>
</dbReference>
<keyword evidence="2" id="KW-0547">Nucleotide-binding</keyword>
<proteinExistence type="inferred from homology"/>
<dbReference type="Gene3D" id="3.40.50.300">
    <property type="entry name" value="P-loop containing nucleotide triphosphate hydrolases"/>
    <property type="match status" value="1"/>
</dbReference>
<comment type="caution">
    <text evidence="8">The sequence shown here is derived from an EMBL/GenBank/DDBJ whole genome shotgun (WGS) entry which is preliminary data.</text>
</comment>
<gene>
    <name evidence="8" type="primary">clpX</name>
    <name evidence="8" type="ORF">F0919_06320</name>
</gene>
<dbReference type="NCBIfam" id="NF003745">
    <property type="entry name" value="PRK05342.1"/>
    <property type="match status" value="1"/>
</dbReference>
<dbReference type="PANTHER" id="PTHR48102">
    <property type="entry name" value="ATP-DEPENDENT CLP PROTEASE ATP-BINDING SUBUNIT CLPX-LIKE, MITOCHONDRIAL-RELATED"/>
    <property type="match status" value="1"/>
</dbReference>
<dbReference type="InterPro" id="IPR059188">
    <property type="entry name" value="Znf_CLPX-like"/>
</dbReference>
<dbReference type="InterPro" id="IPR027417">
    <property type="entry name" value="P-loop_NTPase"/>
</dbReference>
<dbReference type="InterPro" id="IPR038366">
    <property type="entry name" value="Znf_CppX_C4_sf"/>
</dbReference>
<evidence type="ECO:0000256" key="1">
    <source>
        <dbReference type="ARBA" id="ARBA00022723"/>
    </source>
</evidence>
<dbReference type="InterPro" id="IPR019489">
    <property type="entry name" value="Clp_ATPase_C"/>
</dbReference>
<feature type="binding site" evidence="6">
    <location>
        <position position="13"/>
    </location>
    <ligand>
        <name>Zn(2+)</name>
        <dbReference type="ChEBI" id="CHEBI:29105"/>
    </ligand>
</feature>
<feature type="domain" description="ClpX-type ZB" evidence="7">
    <location>
        <begin position="1"/>
        <end position="51"/>
    </location>
</feature>
<feature type="binding site" evidence="6">
    <location>
        <position position="35"/>
    </location>
    <ligand>
        <name>Zn(2+)</name>
        <dbReference type="ChEBI" id="CHEBI:29105"/>
    </ligand>
</feature>
<dbReference type="CDD" id="cd19497">
    <property type="entry name" value="RecA-like_ClpX"/>
    <property type="match status" value="1"/>
</dbReference>
<dbReference type="SMART" id="SM00382">
    <property type="entry name" value="AAA"/>
    <property type="match status" value="1"/>
</dbReference>
<dbReference type="EMBL" id="VWSH01000001">
    <property type="protein sequence ID" value="KAA5537283.1"/>
    <property type="molecule type" value="Genomic_DNA"/>
</dbReference>
<dbReference type="InterPro" id="IPR050052">
    <property type="entry name" value="ATP-dep_Clp_protease_ClpX"/>
</dbReference>
<dbReference type="GO" id="GO:0005524">
    <property type="term" value="F:ATP binding"/>
    <property type="evidence" value="ECO:0007669"/>
    <property type="project" value="UniProtKB-KW"/>
</dbReference>
<evidence type="ECO:0000256" key="3">
    <source>
        <dbReference type="ARBA" id="ARBA00022833"/>
    </source>
</evidence>
<dbReference type="GO" id="GO:0046983">
    <property type="term" value="F:protein dimerization activity"/>
    <property type="evidence" value="ECO:0007669"/>
    <property type="project" value="UniProtKB-UniRule"/>
</dbReference>
<dbReference type="GO" id="GO:0009376">
    <property type="term" value="C:HslUV protease complex"/>
    <property type="evidence" value="ECO:0007669"/>
    <property type="project" value="TreeGrafter"/>
</dbReference>
<dbReference type="SMART" id="SM00994">
    <property type="entry name" value="zf-C4_ClpX"/>
    <property type="match status" value="1"/>
</dbReference>
<dbReference type="GO" id="GO:0008233">
    <property type="term" value="F:peptidase activity"/>
    <property type="evidence" value="ECO:0007669"/>
    <property type="project" value="UniProtKB-KW"/>
</dbReference>
<dbReference type="PROSITE" id="PS51902">
    <property type="entry name" value="CLPX_ZB"/>
    <property type="match status" value="1"/>
</dbReference>
<dbReference type="GO" id="GO:0051603">
    <property type="term" value="P:proteolysis involved in protein catabolic process"/>
    <property type="evidence" value="ECO:0007669"/>
    <property type="project" value="TreeGrafter"/>
</dbReference>
<protein>
    <submittedName>
        <fullName evidence="8">ATP-dependent Clp protease ATP-binding subunit ClpX</fullName>
    </submittedName>
</protein>
<evidence type="ECO:0000313" key="8">
    <source>
        <dbReference type="EMBL" id="KAA5537283.1"/>
    </source>
</evidence>
<keyword evidence="1 6" id="KW-0479">Metal-binding</keyword>
<evidence type="ECO:0000256" key="6">
    <source>
        <dbReference type="PROSITE-ProRule" id="PRU01250"/>
    </source>
</evidence>
<dbReference type="InterPro" id="IPR003959">
    <property type="entry name" value="ATPase_AAA_core"/>
</dbReference>
<dbReference type="InterPro" id="IPR010603">
    <property type="entry name" value="Znf_CppX_C4"/>
</dbReference>
<keyword evidence="5 6" id="KW-0143">Chaperone</keyword>
<dbReference type="NCBIfam" id="TIGR00382">
    <property type="entry name" value="clpX"/>
    <property type="match status" value="1"/>
</dbReference>
<keyword evidence="8" id="KW-0645">Protease</keyword>
<keyword evidence="3 6" id="KW-0862">Zinc</keyword>
<dbReference type="SMART" id="SM01086">
    <property type="entry name" value="ClpB_D2-small"/>
    <property type="match status" value="1"/>
</dbReference>
<dbReference type="GO" id="GO:0008270">
    <property type="term" value="F:zinc ion binding"/>
    <property type="evidence" value="ECO:0007669"/>
    <property type="project" value="UniProtKB-UniRule"/>
</dbReference>
<dbReference type="PROSITE" id="PS00675">
    <property type="entry name" value="SIGMA54_INTERACT_1"/>
    <property type="match status" value="1"/>
</dbReference>
<evidence type="ECO:0000256" key="2">
    <source>
        <dbReference type="ARBA" id="ARBA00022741"/>
    </source>
</evidence>
<evidence type="ECO:0000256" key="4">
    <source>
        <dbReference type="ARBA" id="ARBA00022840"/>
    </source>
</evidence>
<dbReference type="Proteomes" id="UP000323632">
    <property type="component" value="Unassembled WGS sequence"/>
</dbReference>
<dbReference type="FunFam" id="3.40.50.300:FF:000005">
    <property type="entry name" value="ATP-dependent Clp protease ATP-binding subunit ClpX"/>
    <property type="match status" value="1"/>
</dbReference>
<dbReference type="AlphaFoldDB" id="A0A5M6CQP9"/>
<dbReference type="SUPFAM" id="SSF57716">
    <property type="entry name" value="Glucocorticoid receptor-like (DNA-binding domain)"/>
    <property type="match status" value="1"/>
</dbReference>
<keyword evidence="8" id="KW-0378">Hydrolase</keyword>
<evidence type="ECO:0000259" key="7">
    <source>
        <dbReference type="PROSITE" id="PS51902"/>
    </source>
</evidence>
<dbReference type="InterPro" id="IPR025662">
    <property type="entry name" value="Sigma_54_int_dom_ATP-bd_1"/>
</dbReference>
<dbReference type="Pfam" id="PF06689">
    <property type="entry name" value="zf-C4_ClpX"/>
    <property type="match status" value="1"/>
</dbReference>
<dbReference type="InterPro" id="IPR003593">
    <property type="entry name" value="AAA+_ATPase"/>
</dbReference>
<sequence length="415" mass="46535">MAKQNNSRKCSFCGKPESQAALLITGLEGNICDECAEQAHLMVSDSGAQTKKSTNTKYDVNKHKVYKPKEIAEFLGQYIIGQDDAKKVMAVAMYNHYKRLMHPVTDDVEIEKSNIIMVGETGTGKTLLAKTVARILQVPFAIADATVFTQAGYVGEDVESILSRLLQACDYDVAAAEKGIVYIDEIDKIGRKSDNPSITRDVSGEGVQQALLKLLEGSEVLVPPQGGRKHPEQKLLKVNTQNILFICGGAFEGIDKMISRRMEASTIGFKNMDQKDKLDRTNLLQYVNPQDLRTFGLIPELLGRLPVVTYLNPLDKETLRRILTEPKNALIRQYKRLFEYENIKLEIDDDALDYMVDKAFTYKLGGRGLRTICEMILTDAMFELPSENHNGKFHLTLDYAKAKLEHAKLEYMKAA</sequence>
<dbReference type="FunFam" id="1.10.8.60:FF:000002">
    <property type="entry name" value="ATP-dependent Clp protease ATP-binding subunit ClpX"/>
    <property type="match status" value="1"/>
</dbReference>
<dbReference type="Gene3D" id="1.10.8.60">
    <property type="match status" value="1"/>
</dbReference>